<dbReference type="InterPro" id="IPR009006">
    <property type="entry name" value="Ala_racemase/Decarboxylase_C"/>
</dbReference>
<dbReference type="HAMAP" id="MF_01417">
    <property type="entry name" value="SpeA"/>
    <property type="match status" value="1"/>
</dbReference>
<sequence>MKETTSLEQARTSYNVRHWSQGFFGINDQGDVYVAPKAHAPEQTIALIDIAQQLQDKGLSLPALVRFPQILHHRVHSLCQAFNTAIENYGYPKDYLLVYPIKVNQQREVVEEIVASQADIEKKQLGLEAGSKPELLTVLAMAEKTSAVIVCNGYKDQEYIRLALIGEKLGHKVYIVLEKLSELDMVLSQAKELNVKPRIGIRVRLASQGKGKWQASGGEKSKFGLSASQVLSVVNRLKASDQLDLIQLVHFHLGSQMANIRDVRLGVSEAARFYCELRKLGAQIDCLDVGGGLAVDYDGTRSQSHNSMNYSLSEYANNIVYTIGDTCKLYEQPMPRIISESGRALTAHHAVLISNVIGTESYVPEDIQAPAADAPLLLKNMWTSWQQLSGDNDDRALIEIYHDSQGDLAEAHNQFALGLLDLTERAWAEQVNLRVCYELNKHMDNKNRFHRPIIDELNARLADKFFVNFSLFQSLPDAWGIDQVFPVLPLSGLTEAPQKRAVLLDITCDSDGAMEHYVDGQGIESTLPVPAFSEEKPYLMGFFLVGAYQEILGDMHNLFGDTHSAIIKMDEQGQAQITEVNEGDTVADMMRYVHLDVESFQQSYAQLVAAKLPETEQQSVLDELQTGLNGYTYLEEL</sequence>
<evidence type="ECO:0000313" key="19">
    <source>
        <dbReference type="EMBL" id="MEJ6498433.1"/>
    </source>
</evidence>
<evidence type="ECO:0000256" key="12">
    <source>
        <dbReference type="HAMAP-Rule" id="MF_01417"/>
    </source>
</evidence>
<comment type="caution">
    <text evidence="18">The sequence shown here is derived from an EMBL/GenBank/DDBJ whole genome shotgun (WGS) entry which is preliminary data.</text>
</comment>
<evidence type="ECO:0000313" key="21">
    <source>
        <dbReference type="Proteomes" id="UP001377972"/>
    </source>
</evidence>
<reference evidence="18 20" key="1">
    <citation type="submission" date="2015-09" db="EMBL/GenBank/DDBJ databases">
        <title>Draft Genome Sequence of Pseudoalteromonas lipolytica UCD-48B.</title>
        <authorList>
            <person name="Krusor M."/>
            <person name="Coil D.A."/>
            <person name="Lang J.M."/>
            <person name="Eisen J.A."/>
            <person name="Alexiev A."/>
        </authorList>
    </citation>
    <scope>NUCLEOTIDE SEQUENCE [LARGE SCALE GENOMIC DNA]</scope>
    <source>
        <strain evidence="18 20">UCD-48B</strain>
    </source>
</reference>
<dbReference type="STRING" id="570156.AOG27_03585"/>
<comment type="cofactor">
    <cofactor evidence="1 12 13">
        <name>pyridoxal 5'-phosphate</name>
        <dbReference type="ChEBI" id="CHEBI:597326"/>
    </cofactor>
</comment>
<dbReference type="GO" id="GO:0046872">
    <property type="term" value="F:metal ion binding"/>
    <property type="evidence" value="ECO:0007669"/>
    <property type="project" value="UniProtKB-KW"/>
</dbReference>
<dbReference type="GO" id="GO:0008295">
    <property type="term" value="P:spermidine biosynthetic process"/>
    <property type="evidence" value="ECO:0007669"/>
    <property type="project" value="UniProtKB-UniRule"/>
</dbReference>
<comment type="similarity">
    <text evidence="4 12">Belongs to the Orn/Lys/Arg decarboxylase class-II family. SpeA subfamily.</text>
</comment>
<dbReference type="Gene3D" id="2.40.37.10">
    <property type="entry name" value="Lyase, Ornithine Decarboxylase, Chain A, domain 1"/>
    <property type="match status" value="1"/>
</dbReference>
<dbReference type="GO" id="GO:0008792">
    <property type="term" value="F:arginine decarboxylase activity"/>
    <property type="evidence" value="ECO:0007669"/>
    <property type="project" value="UniProtKB-UniRule"/>
</dbReference>
<keyword evidence="9 12" id="KW-0745">Spermidine biosynthesis</keyword>
<keyword evidence="10 12" id="KW-0620">Polyamine biosynthesis</keyword>
<dbReference type="Proteomes" id="UP000050378">
    <property type="component" value="Unassembled WGS sequence"/>
</dbReference>
<dbReference type="PRINTS" id="PR01179">
    <property type="entry name" value="ODADCRBXLASE"/>
</dbReference>
<reference evidence="19 21" key="2">
    <citation type="submission" date="2023-01" db="EMBL/GenBank/DDBJ databases">
        <title>Trichodesmium-associated heterotrophic epibiont bacteria.</title>
        <authorList>
            <person name="Cleveland C.S."/>
            <person name="Webb E.A."/>
        </authorList>
    </citation>
    <scope>NUCLEOTIDE SEQUENCE [LARGE SCALE GENOMIC DNA]</scope>
    <source>
        <strain evidence="19 21">USCH2</strain>
    </source>
</reference>
<dbReference type="Pfam" id="PF02784">
    <property type="entry name" value="Orn_Arg_deC_N"/>
    <property type="match status" value="1"/>
</dbReference>
<dbReference type="RefSeq" id="WP_054551631.1">
    <property type="nucleotide sequence ID" value="NZ_JAQPZS010000031.1"/>
</dbReference>
<dbReference type="GO" id="GO:0006527">
    <property type="term" value="P:L-arginine catabolic process"/>
    <property type="evidence" value="ECO:0007669"/>
    <property type="project" value="InterPro"/>
</dbReference>
<feature type="domain" description="Arginine decarboxylase C-terminal helical" evidence="17">
    <location>
        <begin position="586"/>
        <end position="634"/>
    </location>
</feature>
<dbReference type="InterPro" id="IPR022644">
    <property type="entry name" value="De-COase2_N"/>
</dbReference>
<evidence type="ECO:0000256" key="3">
    <source>
        <dbReference type="ARBA" id="ARBA00002257"/>
    </source>
</evidence>
<keyword evidence="6 12" id="KW-0210">Decarboxylase</keyword>
<feature type="binding site" evidence="12">
    <location>
        <begin position="287"/>
        <end position="297"/>
    </location>
    <ligand>
        <name>substrate</name>
    </ligand>
</feature>
<dbReference type="Gene3D" id="1.10.287.3440">
    <property type="match status" value="1"/>
</dbReference>
<dbReference type="EMBL" id="JAQPZS010000031">
    <property type="protein sequence ID" value="MEJ6498433.1"/>
    <property type="molecule type" value="Genomic_DNA"/>
</dbReference>
<evidence type="ECO:0000256" key="10">
    <source>
        <dbReference type="ARBA" id="ARBA00023115"/>
    </source>
</evidence>
<feature type="domain" description="Orn/DAP/Arg decarboxylase 2 N-terminal" evidence="15">
    <location>
        <begin position="83"/>
        <end position="347"/>
    </location>
</feature>
<dbReference type="InterPro" id="IPR040634">
    <property type="entry name" value="Arg_decarb_HB"/>
</dbReference>
<keyword evidence="8 12" id="KW-0663">Pyridoxal phosphate</keyword>
<evidence type="ECO:0000256" key="8">
    <source>
        <dbReference type="ARBA" id="ARBA00022898"/>
    </source>
</evidence>
<comment type="function">
    <text evidence="3 12">Catalyzes the biosynthesis of agmatine from arginine.</text>
</comment>
<organism evidence="18 20">
    <name type="scientific">Pseudoalteromonas lipolytica</name>
    <dbReference type="NCBI Taxonomy" id="570156"/>
    <lineage>
        <taxon>Bacteria</taxon>
        <taxon>Pseudomonadati</taxon>
        <taxon>Pseudomonadota</taxon>
        <taxon>Gammaproteobacteria</taxon>
        <taxon>Alteromonadales</taxon>
        <taxon>Pseudoalteromonadaceae</taxon>
        <taxon>Pseudoalteromonas</taxon>
    </lineage>
</organism>
<dbReference type="AlphaFoldDB" id="A0A0P7E9T1"/>
<evidence type="ECO:0000256" key="7">
    <source>
        <dbReference type="ARBA" id="ARBA00022842"/>
    </source>
</evidence>
<keyword evidence="7 12" id="KW-0460">Magnesium</keyword>
<evidence type="ECO:0000256" key="13">
    <source>
        <dbReference type="PIRSR" id="PIRSR001336-50"/>
    </source>
</evidence>
<dbReference type="EMBL" id="LJTC01000002">
    <property type="protein sequence ID" value="KPM84874.1"/>
    <property type="molecule type" value="Genomic_DNA"/>
</dbReference>
<dbReference type="CDD" id="cd06830">
    <property type="entry name" value="PLPDE_III_ADC"/>
    <property type="match status" value="1"/>
</dbReference>
<dbReference type="SUPFAM" id="SSF51419">
    <property type="entry name" value="PLP-binding barrel"/>
    <property type="match status" value="1"/>
</dbReference>
<dbReference type="FunFam" id="3.20.20.10:FF:000001">
    <property type="entry name" value="Biosynthetic arginine decarboxylase"/>
    <property type="match status" value="1"/>
</dbReference>
<comment type="catalytic activity">
    <reaction evidence="12">
        <text>L-arginine + H(+) = agmatine + CO2</text>
        <dbReference type="Rhea" id="RHEA:17641"/>
        <dbReference type="ChEBI" id="CHEBI:15378"/>
        <dbReference type="ChEBI" id="CHEBI:16526"/>
        <dbReference type="ChEBI" id="CHEBI:32682"/>
        <dbReference type="ChEBI" id="CHEBI:58145"/>
        <dbReference type="EC" id="4.1.1.19"/>
    </reaction>
</comment>
<comment type="cofactor">
    <cofactor evidence="2 12">
        <name>Mg(2+)</name>
        <dbReference type="ChEBI" id="CHEBI:18420"/>
    </cofactor>
</comment>
<evidence type="ECO:0000256" key="4">
    <source>
        <dbReference type="ARBA" id="ARBA00008357"/>
    </source>
</evidence>
<evidence type="ECO:0000259" key="17">
    <source>
        <dbReference type="Pfam" id="PF17944"/>
    </source>
</evidence>
<evidence type="ECO:0000313" key="20">
    <source>
        <dbReference type="Proteomes" id="UP000050378"/>
    </source>
</evidence>
<dbReference type="EC" id="4.1.1.19" evidence="12"/>
<dbReference type="PRINTS" id="PR01180">
    <property type="entry name" value="ARGDCRBXLASE"/>
</dbReference>
<dbReference type="PATRIC" id="fig|570156.3.peg.709"/>
<keyword evidence="21" id="KW-1185">Reference proteome</keyword>
<evidence type="ECO:0000256" key="9">
    <source>
        <dbReference type="ARBA" id="ARBA00023066"/>
    </source>
</evidence>
<dbReference type="Gene3D" id="1.20.58.930">
    <property type="match status" value="1"/>
</dbReference>
<keyword evidence="5 12" id="KW-0479">Metal-binding</keyword>
<dbReference type="Proteomes" id="UP001377972">
    <property type="component" value="Unassembled WGS sequence"/>
</dbReference>
<keyword evidence="11 12" id="KW-0456">Lyase</keyword>
<dbReference type="GO" id="GO:0033388">
    <property type="term" value="P:putrescine biosynthetic process from arginine"/>
    <property type="evidence" value="ECO:0007669"/>
    <property type="project" value="TreeGrafter"/>
</dbReference>
<dbReference type="InterPro" id="IPR000183">
    <property type="entry name" value="Orn/DAP/Arg_de-COase"/>
</dbReference>
<dbReference type="NCBIfam" id="TIGR01273">
    <property type="entry name" value="speA"/>
    <property type="match status" value="1"/>
</dbReference>
<dbReference type="UniPathway" id="UPA00186">
    <property type="reaction ID" value="UER00284"/>
</dbReference>
<dbReference type="PIRSF" id="PIRSF001336">
    <property type="entry name" value="Arg_decrbxlase"/>
    <property type="match status" value="1"/>
</dbReference>
<dbReference type="PANTHER" id="PTHR43295:SF9">
    <property type="entry name" value="BIOSYNTHETIC ARGININE DECARBOXYLASE"/>
    <property type="match status" value="1"/>
</dbReference>
<dbReference type="Pfam" id="PF17944">
    <property type="entry name" value="Arg_decarbox_C"/>
    <property type="match status" value="1"/>
</dbReference>
<feature type="modified residue" description="N6-(pyridoxal phosphate)lysine" evidence="12 13">
    <location>
        <position position="102"/>
    </location>
</feature>
<dbReference type="InterPro" id="IPR002985">
    <property type="entry name" value="Arg_decrbxlase"/>
</dbReference>
<dbReference type="Pfam" id="PF17810">
    <property type="entry name" value="Arg_decarb_HB"/>
    <property type="match status" value="1"/>
</dbReference>
<evidence type="ECO:0000256" key="5">
    <source>
        <dbReference type="ARBA" id="ARBA00022723"/>
    </source>
</evidence>
<comment type="pathway">
    <text evidence="12">Amine and polyamine biosynthesis; agmatine biosynthesis; agmatine from L-arginine: step 1/1.</text>
</comment>
<dbReference type="InterPro" id="IPR041128">
    <property type="entry name" value="Arg_decarbox_C"/>
</dbReference>
<name>A0A0P7E9T1_9GAMM</name>
<accession>A0A0P7E9T1</accession>
<evidence type="ECO:0000313" key="18">
    <source>
        <dbReference type="EMBL" id="KPM84874.1"/>
    </source>
</evidence>
<gene>
    <name evidence="12 19" type="primary">speA</name>
    <name evidence="18" type="ORF">AOG27_03585</name>
    <name evidence="19" type="ORF">PQI24_20580</name>
</gene>
<evidence type="ECO:0000256" key="14">
    <source>
        <dbReference type="PIRSR" id="PIRSR600183-50"/>
    </source>
</evidence>
<dbReference type="NCBIfam" id="NF003763">
    <property type="entry name" value="PRK05354.1"/>
    <property type="match status" value="1"/>
</dbReference>
<evidence type="ECO:0000259" key="15">
    <source>
        <dbReference type="Pfam" id="PF02784"/>
    </source>
</evidence>
<dbReference type="InterPro" id="IPR029066">
    <property type="entry name" value="PLP-binding_barrel"/>
</dbReference>
<evidence type="ECO:0000259" key="16">
    <source>
        <dbReference type="Pfam" id="PF17810"/>
    </source>
</evidence>
<dbReference type="Gene3D" id="3.20.20.10">
    <property type="entry name" value="Alanine racemase"/>
    <property type="match status" value="1"/>
</dbReference>
<protein>
    <recommendedName>
        <fullName evidence="12">Biosynthetic arginine decarboxylase</fullName>
        <shortName evidence="12">ADC</shortName>
        <ecNumber evidence="12">4.1.1.19</ecNumber>
    </recommendedName>
</protein>
<dbReference type="OrthoDB" id="9802658at2"/>
<evidence type="ECO:0000256" key="2">
    <source>
        <dbReference type="ARBA" id="ARBA00001946"/>
    </source>
</evidence>
<evidence type="ECO:0000256" key="11">
    <source>
        <dbReference type="ARBA" id="ARBA00023239"/>
    </source>
</evidence>
<evidence type="ECO:0000256" key="1">
    <source>
        <dbReference type="ARBA" id="ARBA00001933"/>
    </source>
</evidence>
<proteinExistence type="inferred from homology"/>
<dbReference type="PANTHER" id="PTHR43295">
    <property type="entry name" value="ARGININE DECARBOXYLASE"/>
    <property type="match status" value="1"/>
</dbReference>
<feature type="domain" description="Arginine decarboxylase helical bundle" evidence="16">
    <location>
        <begin position="372"/>
        <end position="458"/>
    </location>
</feature>
<evidence type="ECO:0000256" key="6">
    <source>
        <dbReference type="ARBA" id="ARBA00022793"/>
    </source>
</evidence>
<feature type="active site" description="Proton donor" evidence="14">
    <location>
        <position position="508"/>
    </location>
</feature>